<feature type="chain" id="PRO_5017079831" description="TrbC/VirB2 family protein" evidence="2">
    <location>
        <begin position="38"/>
        <end position="111"/>
    </location>
</feature>
<sequence length="111" mass="11464">MKFRMPKISFDAAASMKCASLVLVAGLMALFPDTAMAQADPFANASAGAETFRQSLTTFALAVGGIGMVSCLLLGFFGKLNWKWVATGVGVSFGLAVIPGAINWLSTLAVG</sequence>
<gene>
    <name evidence="3" type="ORF">DVR09_15115</name>
</gene>
<keyword evidence="3" id="KW-0614">Plasmid</keyword>
<dbReference type="Proteomes" id="UP000254508">
    <property type="component" value="Plasmid unnamed"/>
</dbReference>
<evidence type="ECO:0000256" key="2">
    <source>
        <dbReference type="SAM" id="SignalP"/>
    </source>
</evidence>
<keyword evidence="2" id="KW-0732">Signal</keyword>
<evidence type="ECO:0000313" key="3">
    <source>
        <dbReference type="EMBL" id="AXK43784.1"/>
    </source>
</evidence>
<protein>
    <recommendedName>
        <fullName evidence="5">TrbC/VirB2 family protein</fullName>
    </recommendedName>
</protein>
<name>A0A345YIN2_9SPHN</name>
<feature type="transmembrane region" description="Helical" evidence="1">
    <location>
        <begin position="55"/>
        <end position="77"/>
    </location>
</feature>
<accession>A0A345YIN2</accession>
<evidence type="ECO:0000313" key="4">
    <source>
        <dbReference type="Proteomes" id="UP000254508"/>
    </source>
</evidence>
<dbReference type="EMBL" id="CP031358">
    <property type="protein sequence ID" value="AXK43784.1"/>
    <property type="molecule type" value="Genomic_DNA"/>
</dbReference>
<organism evidence="3 4">
    <name type="scientific">Erythrobacter aureus</name>
    <dbReference type="NCBI Taxonomy" id="2182384"/>
    <lineage>
        <taxon>Bacteria</taxon>
        <taxon>Pseudomonadati</taxon>
        <taxon>Pseudomonadota</taxon>
        <taxon>Alphaproteobacteria</taxon>
        <taxon>Sphingomonadales</taxon>
        <taxon>Erythrobacteraceae</taxon>
        <taxon>Erythrobacter/Porphyrobacter group</taxon>
        <taxon>Erythrobacter</taxon>
    </lineage>
</organism>
<dbReference type="RefSeq" id="WP_115418097.1">
    <property type="nucleotide sequence ID" value="NZ_CP031358.1"/>
</dbReference>
<dbReference type="AlphaFoldDB" id="A0A345YIN2"/>
<keyword evidence="1" id="KW-0812">Transmembrane</keyword>
<dbReference type="OrthoDB" id="9905215at2"/>
<keyword evidence="4" id="KW-1185">Reference proteome</keyword>
<dbReference type="InterPro" id="IPR007039">
    <property type="entry name" value="TrbC/VirB2"/>
</dbReference>
<evidence type="ECO:0008006" key="5">
    <source>
        <dbReference type="Google" id="ProtNLM"/>
    </source>
</evidence>
<evidence type="ECO:0000256" key="1">
    <source>
        <dbReference type="SAM" id="Phobius"/>
    </source>
</evidence>
<proteinExistence type="predicted"/>
<dbReference type="KEGG" id="err:DVR09_15115"/>
<keyword evidence="1" id="KW-0472">Membrane</keyword>
<feature type="transmembrane region" description="Helical" evidence="1">
    <location>
        <begin position="84"/>
        <end position="105"/>
    </location>
</feature>
<geneLocation type="plasmid" evidence="3 4">
    <name>unnamed</name>
</geneLocation>
<keyword evidence="1" id="KW-1133">Transmembrane helix</keyword>
<feature type="signal peptide" evidence="2">
    <location>
        <begin position="1"/>
        <end position="37"/>
    </location>
</feature>
<reference evidence="3 4" key="1">
    <citation type="submission" date="2018-07" db="EMBL/GenBank/DDBJ databases">
        <title>Genome sequence of Erythrobacter strain YH-07, an antagonistic bacterium isolated from Yellow Sea.</title>
        <authorList>
            <person name="Tang T."/>
            <person name="Liu Q."/>
            <person name="Sun X."/>
        </authorList>
    </citation>
    <scope>NUCLEOTIDE SEQUENCE [LARGE SCALE GENOMIC DNA]</scope>
    <source>
        <strain evidence="3 4">YH-07</strain>
        <plasmid evidence="3 4">unnamed</plasmid>
    </source>
</reference>
<dbReference type="Pfam" id="PF04956">
    <property type="entry name" value="TrbC"/>
    <property type="match status" value="1"/>
</dbReference>